<proteinExistence type="predicted"/>
<dbReference type="EMBL" id="CP046996">
    <property type="protein sequence ID" value="QGZ99581.1"/>
    <property type="molecule type" value="Genomic_DNA"/>
</dbReference>
<dbReference type="AlphaFoldDB" id="A0A857DGF8"/>
<evidence type="ECO:0008006" key="3">
    <source>
        <dbReference type="Google" id="ProtNLM"/>
    </source>
</evidence>
<organism evidence="1 2">
    <name type="scientific">Dehalobacter restrictus</name>
    <dbReference type="NCBI Taxonomy" id="55583"/>
    <lineage>
        <taxon>Bacteria</taxon>
        <taxon>Bacillati</taxon>
        <taxon>Bacillota</taxon>
        <taxon>Clostridia</taxon>
        <taxon>Eubacteriales</taxon>
        <taxon>Desulfitobacteriaceae</taxon>
        <taxon>Dehalobacter</taxon>
    </lineage>
</organism>
<dbReference type="PROSITE" id="PS51257">
    <property type="entry name" value="PROKAR_LIPOPROTEIN"/>
    <property type="match status" value="1"/>
</dbReference>
<evidence type="ECO:0000313" key="1">
    <source>
        <dbReference type="EMBL" id="QGZ99581.1"/>
    </source>
</evidence>
<reference evidence="1 2" key="1">
    <citation type="submission" date="2019-12" db="EMBL/GenBank/DDBJ databases">
        <title>Sequence classification of anaerobic respiratory reductive dehalogenases: First we see many, then we see few.</title>
        <authorList>
            <person name="Molenda O."/>
            <person name="Puentes Jacome L.A."/>
            <person name="Cao X."/>
            <person name="Nesbo C.L."/>
            <person name="Tang S."/>
            <person name="Morson N."/>
            <person name="Patron J."/>
            <person name="Lomheim L."/>
            <person name="Wishart D.S."/>
            <person name="Edwards E.A."/>
        </authorList>
    </citation>
    <scope>NUCLEOTIDE SEQUENCE [LARGE SCALE GENOMIC DNA]</scope>
    <source>
        <strain evidence="1 2">12DCA</strain>
    </source>
</reference>
<sequence length="148" mass="16541">MIKTKKYKVLCGILFLVILVIILAACGNTNSLNEGENVISKDKDNISLKIKNTKSISIHDIVSSSSNSIVHITDPEIINQMESLFNKASFIKCTDSIQAPLLYINFSNDSSSISFFVYANDIVDIDGTKYKSKDITFDAINMFYLKKK</sequence>
<dbReference type="RefSeq" id="WP_025205174.1">
    <property type="nucleotide sequence ID" value="NZ_CP046996.1"/>
</dbReference>
<accession>A0A857DGF8</accession>
<protein>
    <recommendedName>
        <fullName evidence="3">Lipoprotein</fullName>
    </recommendedName>
</protein>
<dbReference type="Proteomes" id="UP000430508">
    <property type="component" value="Chromosome"/>
</dbReference>
<gene>
    <name evidence="1" type="ORF">GQ588_02405</name>
</gene>
<name>A0A857DGF8_9FIRM</name>
<evidence type="ECO:0000313" key="2">
    <source>
        <dbReference type="Proteomes" id="UP000430508"/>
    </source>
</evidence>